<proteinExistence type="predicted"/>
<feature type="chain" id="PRO_5037064091" evidence="1">
    <location>
        <begin position="23"/>
        <end position="115"/>
    </location>
</feature>
<dbReference type="KEGG" id="mpad:KEF85_14645"/>
<keyword evidence="1" id="KW-0732">Signal</keyword>
<evidence type="ECO:0000313" key="2">
    <source>
        <dbReference type="EMBL" id="QWF70549.1"/>
    </source>
</evidence>
<dbReference type="RefSeq" id="WP_215581837.1">
    <property type="nucleotide sequence ID" value="NZ_CP073754.1"/>
</dbReference>
<evidence type="ECO:0000313" key="3">
    <source>
        <dbReference type="Proteomes" id="UP000676649"/>
    </source>
</evidence>
<name>A0A975R9S7_9GAMM</name>
<accession>A0A975R9S7</accession>
<feature type="signal peptide" evidence="1">
    <location>
        <begin position="1"/>
        <end position="22"/>
    </location>
</feature>
<sequence>MRILNLFLITLLCFAIPLQGSAGWLVGEDNCPSESAQLSHSADKPAHDCCTDKATQAKTGKACKAEQDCQTGGPMLLNQLEKPLATFYPAITKPFTDKTYLSFDAFTTWRPPTLA</sequence>
<dbReference type="AlphaFoldDB" id="A0A975R9S7"/>
<protein>
    <submittedName>
        <fullName evidence="2">Uncharacterized protein</fullName>
    </submittedName>
</protein>
<reference evidence="2" key="1">
    <citation type="submission" date="2021-04" db="EMBL/GenBank/DDBJ databases">
        <title>Draft genome sequence data of methanotrophic Methylovulum sp. strain S1L and Methylomonas sp. strain S2AM isolated from boreal lake water columns.</title>
        <authorList>
            <person name="Rissanen A.J."/>
            <person name="Mangayil R."/>
            <person name="Svenning M.M."/>
            <person name="Khanongnuch R."/>
        </authorList>
    </citation>
    <scope>NUCLEOTIDE SEQUENCE</scope>
    <source>
        <strain evidence="2">S2AM</strain>
    </source>
</reference>
<keyword evidence="3" id="KW-1185">Reference proteome</keyword>
<gene>
    <name evidence="2" type="ORF">KEF85_14645</name>
</gene>
<dbReference type="Proteomes" id="UP000676649">
    <property type="component" value="Chromosome"/>
</dbReference>
<organism evidence="2 3">
    <name type="scientific">Methylomonas paludis</name>
    <dbReference type="NCBI Taxonomy" id="1173101"/>
    <lineage>
        <taxon>Bacteria</taxon>
        <taxon>Pseudomonadati</taxon>
        <taxon>Pseudomonadota</taxon>
        <taxon>Gammaproteobacteria</taxon>
        <taxon>Methylococcales</taxon>
        <taxon>Methylococcaceae</taxon>
        <taxon>Methylomonas</taxon>
    </lineage>
</organism>
<dbReference type="EMBL" id="CP073754">
    <property type="protein sequence ID" value="QWF70549.1"/>
    <property type="molecule type" value="Genomic_DNA"/>
</dbReference>
<evidence type="ECO:0000256" key="1">
    <source>
        <dbReference type="SAM" id="SignalP"/>
    </source>
</evidence>